<sequence>GGASGQRPDILFLFPFPYAGGA</sequence>
<dbReference type="EMBL" id="ALAO01000234">
    <property type="protein sequence ID" value="EKO38571.1"/>
    <property type="molecule type" value="Genomic_DNA"/>
</dbReference>
<comment type="caution">
    <text evidence="1">The sequence shown here is derived from an EMBL/GenBank/DDBJ whole genome shotgun (WGS) entry which is preliminary data.</text>
</comment>
<reference evidence="1 2" key="1">
    <citation type="submission" date="2012-07" db="EMBL/GenBank/DDBJ databases">
        <title>Draft genome sequence of Desulfovibrio magneticus str. Maddingley MBC34 obtained from a metagenomic sequence of a methanogenic enrichment isolated from coal-seam formation water in Victoria, Australia.</title>
        <authorList>
            <person name="Greenfield P."/>
            <person name="Hendry P."/>
            <person name="Li D."/>
            <person name="Rosewarne C.P."/>
            <person name="Tran-Dinh N."/>
            <person name="Elbourne L.D.H."/>
            <person name="Paulsen I.T."/>
            <person name="Midgley D.J."/>
        </authorList>
    </citation>
    <scope>NUCLEOTIDE SEQUENCE [LARGE SCALE GENOMIC DNA]</scope>
    <source>
        <strain evidence="2">Maddingley MBC34</strain>
    </source>
</reference>
<name>K6GNL8_9BACT</name>
<evidence type="ECO:0000313" key="1">
    <source>
        <dbReference type="EMBL" id="EKO38571.1"/>
    </source>
</evidence>
<organism evidence="1 2">
    <name type="scientific">Solidesulfovibrio magneticus str. Maddingley MBC34</name>
    <dbReference type="NCBI Taxonomy" id="1206767"/>
    <lineage>
        <taxon>Bacteria</taxon>
        <taxon>Pseudomonadati</taxon>
        <taxon>Thermodesulfobacteriota</taxon>
        <taxon>Desulfovibrionia</taxon>
        <taxon>Desulfovibrionales</taxon>
        <taxon>Desulfovibrionaceae</taxon>
        <taxon>Solidesulfovibrio</taxon>
    </lineage>
</organism>
<protein>
    <submittedName>
        <fullName evidence="1">Uncharacterized protein</fullName>
    </submittedName>
</protein>
<dbReference type="Proteomes" id="UP000006272">
    <property type="component" value="Unassembled WGS sequence"/>
</dbReference>
<gene>
    <name evidence="1" type="ORF">B193_2735</name>
</gene>
<accession>K6GNL8</accession>
<feature type="non-terminal residue" evidence="1">
    <location>
        <position position="1"/>
    </location>
</feature>
<dbReference type="AlphaFoldDB" id="K6GNL8"/>
<proteinExistence type="predicted"/>
<evidence type="ECO:0000313" key="2">
    <source>
        <dbReference type="Proteomes" id="UP000006272"/>
    </source>
</evidence>